<dbReference type="OrthoDB" id="5988014at2759"/>
<dbReference type="AlphaFoldDB" id="A0A8J9UGW9"/>
<keyword evidence="2" id="KW-1185">Reference proteome</keyword>
<dbReference type="Proteomes" id="UP000838878">
    <property type="component" value="Chromosome 14"/>
</dbReference>
<name>A0A8J9UGW9_9NEOP</name>
<dbReference type="EMBL" id="OV170234">
    <property type="protein sequence ID" value="CAH0720111.1"/>
    <property type="molecule type" value="Genomic_DNA"/>
</dbReference>
<feature type="non-terminal residue" evidence="1">
    <location>
        <position position="188"/>
    </location>
</feature>
<protein>
    <submittedName>
        <fullName evidence="1">Uncharacterized protein</fullName>
    </submittedName>
</protein>
<sequence length="188" mass="21603">MTAKFGYVTTACRLCEDIVPPDGGDLRRGSIDGSVGSPLQPMLAHVRQRVPQRHCYGSLRWKRPTESHHQHTRFKLRPAHPFACAGHVPVLQSFTTCRQTTDAVSSRETTELSIHRGICGRLQQIPFGEERRPIYRFQQKRRASETREEPPSRAAAQVLLLHDKSPRFRYQQAQRFDIRRSKQISYAA</sequence>
<proteinExistence type="predicted"/>
<reference evidence="1" key="1">
    <citation type="submission" date="2021-12" db="EMBL/GenBank/DDBJ databases">
        <authorList>
            <person name="Martin H S."/>
        </authorList>
    </citation>
    <scope>NUCLEOTIDE SEQUENCE</scope>
</reference>
<organism evidence="1 2">
    <name type="scientific">Brenthis ino</name>
    <name type="common">lesser marbled fritillary</name>
    <dbReference type="NCBI Taxonomy" id="405034"/>
    <lineage>
        <taxon>Eukaryota</taxon>
        <taxon>Metazoa</taxon>
        <taxon>Ecdysozoa</taxon>
        <taxon>Arthropoda</taxon>
        <taxon>Hexapoda</taxon>
        <taxon>Insecta</taxon>
        <taxon>Pterygota</taxon>
        <taxon>Neoptera</taxon>
        <taxon>Endopterygota</taxon>
        <taxon>Lepidoptera</taxon>
        <taxon>Glossata</taxon>
        <taxon>Ditrysia</taxon>
        <taxon>Papilionoidea</taxon>
        <taxon>Nymphalidae</taxon>
        <taxon>Heliconiinae</taxon>
        <taxon>Argynnini</taxon>
        <taxon>Brenthis</taxon>
    </lineage>
</organism>
<gene>
    <name evidence="1" type="ORF">BINO364_LOCUS6381</name>
</gene>
<evidence type="ECO:0000313" key="2">
    <source>
        <dbReference type="Proteomes" id="UP000838878"/>
    </source>
</evidence>
<accession>A0A8J9UGW9</accession>
<evidence type="ECO:0000313" key="1">
    <source>
        <dbReference type="EMBL" id="CAH0720111.1"/>
    </source>
</evidence>